<proteinExistence type="predicted"/>
<dbReference type="Proteomes" id="UP001176961">
    <property type="component" value="Unassembled WGS sequence"/>
</dbReference>
<reference evidence="2" key="1">
    <citation type="submission" date="2023-07" db="EMBL/GenBank/DDBJ databases">
        <authorList>
            <consortium name="CYATHOMIX"/>
        </authorList>
    </citation>
    <scope>NUCLEOTIDE SEQUENCE</scope>
    <source>
        <strain evidence="2">N/A</strain>
    </source>
</reference>
<organism evidence="2 3">
    <name type="scientific">Cylicocyclus nassatus</name>
    <name type="common">Nematode worm</name>
    <dbReference type="NCBI Taxonomy" id="53992"/>
    <lineage>
        <taxon>Eukaryota</taxon>
        <taxon>Metazoa</taxon>
        <taxon>Ecdysozoa</taxon>
        <taxon>Nematoda</taxon>
        <taxon>Chromadorea</taxon>
        <taxon>Rhabditida</taxon>
        <taxon>Rhabditina</taxon>
        <taxon>Rhabditomorpha</taxon>
        <taxon>Strongyloidea</taxon>
        <taxon>Strongylidae</taxon>
        <taxon>Cylicocyclus</taxon>
    </lineage>
</organism>
<feature type="region of interest" description="Disordered" evidence="1">
    <location>
        <begin position="113"/>
        <end position="164"/>
    </location>
</feature>
<evidence type="ECO:0000313" key="3">
    <source>
        <dbReference type="Proteomes" id="UP001176961"/>
    </source>
</evidence>
<sequence>MLENLLPQTGTIINSLYHLSRDVPLYPENYIQALSYWQSSYGDEPKEPHVSRAEHQDLEQHFMATAPAQVISAKKQEKSVFNHERQPIEFGSPPSSLSPPLQAQTCDILFQPPPTGYYRRNTKKSRASAPSPQLYHPVAREAGLASIQPPSHFAQEGELFEDKD</sequence>
<evidence type="ECO:0000256" key="1">
    <source>
        <dbReference type="SAM" id="MobiDB-lite"/>
    </source>
</evidence>
<comment type="caution">
    <text evidence="2">The sequence shown here is derived from an EMBL/GenBank/DDBJ whole genome shotgun (WGS) entry which is preliminary data.</text>
</comment>
<accession>A0AA36GG51</accession>
<dbReference type="EMBL" id="CATQJL010000001">
    <property type="protein sequence ID" value="CAJ0591009.1"/>
    <property type="molecule type" value="Genomic_DNA"/>
</dbReference>
<dbReference type="AlphaFoldDB" id="A0AA36GG51"/>
<gene>
    <name evidence="2" type="ORF">CYNAS_LOCUS2992</name>
</gene>
<evidence type="ECO:0000313" key="2">
    <source>
        <dbReference type="EMBL" id="CAJ0591009.1"/>
    </source>
</evidence>
<name>A0AA36GG51_CYLNA</name>
<keyword evidence="3" id="KW-1185">Reference proteome</keyword>
<protein>
    <submittedName>
        <fullName evidence="2">Uncharacterized protein</fullName>
    </submittedName>
</protein>